<organism evidence="3 4">
    <name type="scientific">Ktedonobacter robiniae</name>
    <dbReference type="NCBI Taxonomy" id="2778365"/>
    <lineage>
        <taxon>Bacteria</taxon>
        <taxon>Bacillati</taxon>
        <taxon>Chloroflexota</taxon>
        <taxon>Ktedonobacteria</taxon>
        <taxon>Ktedonobacterales</taxon>
        <taxon>Ktedonobacteraceae</taxon>
        <taxon>Ktedonobacter</taxon>
    </lineage>
</organism>
<reference evidence="3 4" key="1">
    <citation type="journal article" date="2021" name="Int. J. Syst. Evol. Microbiol.">
        <title>Reticulibacter mediterranei gen. nov., sp. nov., within the new family Reticulibacteraceae fam. nov., and Ktedonospora formicarum gen. nov., sp. nov., Ktedonobacter robiniae sp. nov., Dictyobacter formicarum sp. nov. and Dictyobacter arantiisoli sp. nov., belonging to the class Ktedonobacteria.</title>
        <authorList>
            <person name="Yabe S."/>
            <person name="Zheng Y."/>
            <person name="Wang C.M."/>
            <person name="Sakai Y."/>
            <person name="Abe K."/>
            <person name="Yokota A."/>
            <person name="Donadio S."/>
            <person name="Cavaletti L."/>
            <person name="Monciardini P."/>
        </authorList>
    </citation>
    <scope>NUCLEOTIDE SEQUENCE [LARGE SCALE GENOMIC DNA]</scope>
    <source>
        <strain evidence="3 4">SOSP1-30</strain>
    </source>
</reference>
<keyword evidence="2" id="KW-1133">Transmembrane helix</keyword>
<proteinExistence type="predicted"/>
<dbReference type="RefSeq" id="WP_201375680.1">
    <property type="nucleotide sequence ID" value="NZ_BNJG01000003.1"/>
</dbReference>
<evidence type="ECO:0008006" key="5">
    <source>
        <dbReference type="Google" id="ProtNLM"/>
    </source>
</evidence>
<accession>A0ABQ3V4V6</accession>
<dbReference type="Proteomes" id="UP000654345">
    <property type="component" value="Unassembled WGS sequence"/>
</dbReference>
<keyword evidence="2" id="KW-0472">Membrane</keyword>
<comment type="caution">
    <text evidence="3">The sequence shown here is derived from an EMBL/GenBank/DDBJ whole genome shotgun (WGS) entry which is preliminary data.</text>
</comment>
<dbReference type="EMBL" id="BNJG01000003">
    <property type="protein sequence ID" value="GHO59500.1"/>
    <property type="molecule type" value="Genomic_DNA"/>
</dbReference>
<evidence type="ECO:0000256" key="2">
    <source>
        <dbReference type="SAM" id="Phobius"/>
    </source>
</evidence>
<protein>
    <recommendedName>
        <fullName evidence="5">DUF4179 domain-containing protein</fullName>
    </recommendedName>
</protein>
<evidence type="ECO:0000256" key="1">
    <source>
        <dbReference type="SAM" id="MobiDB-lite"/>
    </source>
</evidence>
<sequence>MTEHSKDFQQEQLDQQIEQPARYLDTKARYLVEDLQQMYHTQSDDKLANEESLQRVRKLLESRLQPSHQETNILTFAEIREHHERKTMMIDNAPQSEATSSRKKDLASQRKPRWRHISRLFNTIAAVLVVAVLVGSAALLLNARRNANPSTTTGSSNVTTQPQVKVDCSHVFADGNYIPDNGEHAVCLQGKETPLQDSATINDHKLTLISAYADANRLLIKYVETGNISQRYDGGASISKLTIQDGNQTYIYDPVAGYTSHGGGSYYDQKSKQTFFLDSYSIPQDAINAKQLQITATFLAVGGATREDPVGTSFPTTFFNFTVPMQSEKRVATPNQNLVINGHRLKLTQVCVTLSATYLSVKPEEAVNTPPERTYSATVNGSKTEIYEVDNGKLTGKWDPLKGMSIAITEDWLGKPGTWNLKIQSTGEPLGIGSGELQFTVPAA</sequence>
<feature type="transmembrane region" description="Helical" evidence="2">
    <location>
        <begin position="120"/>
        <end position="141"/>
    </location>
</feature>
<feature type="region of interest" description="Disordered" evidence="1">
    <location>
        <begin position="1"/>
        <end position="20"/>
    </location>
</feature>
<evidence type="ECO:0000313" key="3">
    <source>
        <dbReference type="EMBL" id="GHO59500.1"/>
    </source>
</evidence>
<keyword evidence="2" id="KW-0812">Transmembrane</keyword>
<feature type="compositionally biased region" description="Low complexity" evidence="1">
    <location>
        <begin position="10"/>
        <end position="19"/>
    </location>
</feature>
<gene>
    <name evidence="3" type="ORF">KSB_79750</name>
</gene>
<feature type="region of interest" description="Disordered" evidence="1">
    <location>
        <begin position="91"/>
        <end position="110"/>
    </location>
</feature>
<name>A0ABQ3V4V6_9CHLR</name>
<keyword evidence="4" id="KW-1185">Reference proteome</keyword>
<evidence type="ECO:0000313" key="4">
    <source>
        <dbReference type="Proteomes" id="UP000654345"/>
    </source>
</evidence>